<evidence type="ECO:0000313" key="2">
    <source>
        <dbReference type="EMBL" id="MDR7087865.1"/>
    </source>
</evidence>
<feature type="signal peptide" evidence="1">
    <location>
        <begin position="1"/>
        <end position="25"/>
    </location>
</feature>
<dbReference type="RefSeq" id="WP_309972004.1">
    <property type="nucleotide sequence ID" value="NZ_JAVDWH010000001.1"/>
</dbReference>
<keyword evidence="3" id="KW-1185">Reference proteome</keyword>
<evidence type="ECO:0000256" key="1">
    <source>
        <dbReference type="SAM" id="SignalP"/>
    </source>
</evidence>
<sequence length="366" mass="38939">MKRLIAGLSAVVLGLTLISAIPGVAASATRDKWDTRVFSNVPYPGTPAYVFVHTNGRVYAGTYDAGITKASRVFEWTKGGTLLRSWTVPGQDLEHSPGIQVANQDARGRLVLLEKSTSAVLTLDLKTGRFKRQATLPDLPLCSTKVTPCSPNSSDAKAIPNYAAWGPDGALYITDYGQAVIWRIPAKGGTPKVWFSSNALDSVLEFGTTGLVYQASSKSFLIAQQTVGNLLANAPSGRLYGLPVSKSGKPGKLTTMWTSRPTELPDGFGIGLSGKIYIAGVGPMNQLVVLSQTGKELERFPKFPLLGDNGSSVPFDGPSNATFLGTRVLVANQSPISGDRAHHVILDVEVGERGVPNYLPKGSILR</sequence>
<dbReference type="InterPro" id="IPR011042">
    <property type="entry name" value="6-blade_b-propeller_TolB-like"/>
</dbReference>
<gene>
    <name evidence="2" type="ORF">J2X11_002704</name>
</gene>
<dbReference type="Proteomes" id="UP001257739">
    <property type="component" value="Unassembled WGS sequence"/>
</dbReference>
<accession>A0ABU1URT7</accession>
<reference evidence="2 3" key="1">
    <citation type="submission" date="2023-07" db="EMBL/GenBank/DDBJ databases">
        <title>Sorghum-associated microbial communities from plants grown in Nebraska, USA.</title>
        <authorList>
            <person name="Schachtman D."/>
        </authorList>
    </citation>
    <scope>NUCLEOTIDE SEQUENCE [LARGE SCALE GENOMIC DNA]</scope>
    <source>
        <strain evidence="2 3">BE248</strain>
    </source>
</reference>
<dbReference type="SUPFAM" id="SSF63829">
    <property type="entry name" value="Calcium-dependent phosphotriesterase"/>
    <property type="match status" value="1"/>
</dbReference>
<dbReference type="Gene3D" id="2.120.10.30">
    <property type="entry name" value="TolB, C-terminal domain"/>
    <property type="match status" value="1"/>
</dbReference>
<comment type="caution">
    <text evidence="2">The sequence shown here is derived from an EMBL/GenBank/DDBJ whole genome shotgun (WGS) entry which is preliminary data.</text>
</comment>
<name>A0ABU1URT7_9ACTN</name>
<evidence type="ECO:0000313" key="3">
    <source>
        <dbReference type="Proteomes" id="UP001257739"/>
    </source>
</evidence>
<organism evidence="2 3">
    <name type="scientific">Aeromicrobium panaciterrae</name>
    <dbReference type="NCBI Taxonomy" id="363861"/>
    <lineage>
        <taxon>Bacteria</taxon>
        <taxon>Bacillati</taxon>
        <taxon>Actinomycetota</taxon>
        <taxon>Actinomycetes</taxon>
        <taxon>Propionibacteriales</taxon>
        <taxon>Nocardioidaceae</taxon>
        <taxon>Aeromicrobium</taxon>
    </lineage>
</organism>
<proteinExistence type="predicted"/>
<dbReference type="EMBL" id="JAVDWH010000001">
    <property type="protein sequence ID" value="MDR7087865.1"/>
    <property type="molecule type" value="Genomic_DNA"/>
</dbReference>
<protein>
    <submittedName>
        <fullName evidence="2">Sugar lactone lactonase YvrE</fullName>
    </submittedName>
</protein>
<feature type="chain" id="PRO_5045174305" evidence="1">
    <location>
        <begin position="26"/>
        <end position="366"/>
    </location>
</feature>
<keyword evidence="1" id="KW-0732">Signal</keyword>